<dbReference type="OMA" id="ATNISIM"/>
<dbReference type="SMART" id="SM00408">
    <property type="entry name" value="IGc2"/>
    <property type="match status" value="2"/>
</dbReference>
<dbReference type="Ensembl" id="ENSENLT00000004847.1">
    <property type="protein sequence ID" value="ENSENLP00000004597.1"/>
    <property type="gene ID" value="ENSENLG00000002309.1"/>
</dbReference>
<dbReference type="PANTHER" id="PTHR13817">
    <property type="entry name" value="TITIN"/>
    <property type="match status" value="1"/>
</dbReference>
<protein>
    <recommendedName>
        <fullName evidence="3">Ig-like domain-containing protein</fullName>
    </recommendedName>
</protein>
<dbReference type="InterPro" id="IPR007110">
    <property type="entry name" value="Ig-like_dom"/>
</dbReference>
<dbReference type="PROSITE" id="PS50835">
    <property type="entry name" value="IG_LIKE"/>
    <property type="match status" value="2"/>
</dbReference>
<organism evidence="4 5">
    <name type="scientific">Echeneis naucrates</name>
    <name type="common">Live sharksucker</name>
    <dbReference type="NCBI Taxonomy" id="173247"/>
    <lineage>
        <taxon>Eukaryota</taxon>
        <taxon>Metazoa</taxon>
        <taxon>Chordata</taxon>
        <taxon>Craniata</taxon>
        <taxon>Vertebrata</taxon>
        <taxon>Euteleostomi</taxon>
        <taxon>Actinopterygii</taxon>
        <taxon>Neopterygii</taxon>
        <taxon>Teleostei</taxon>
        <taxon>Neoteleostei</taxon>
        <taxon>Acanthomorphata</taxon>
        <taxon>Carangaria</taxon>
        <taxon>Carangiformes</taxon>
        <taxon>Echeneidae</taxon>
        <taxon>Echeneis</taxon>
    </lineage>
</organism>
<dbReference type="InterPro" id="IPR036179">
    <property type="entry name" value="Ig-like_dom_sf"/>
</dbReference>
<dbReference type="Pfam" id="PF07679">
    <property type="entry name" value="I-set"/>
    <property type="match status" value="2"/>
</dbReference>
<dbReference type="InterPro" id="IPR003598">
    <property type="entry name" value="Ig_sub2"/>
</dbReference>
<dbReference type="FunFam" id="2.60.40.10:FF:000107">
    <property type="entry name" value="Myosin, light chain kinase a"/>
    <property type="match status" value="1"/>
</dbReference>
<dbReference type="GO" id="GO:0003007">
    <property type="term" value="P:heart morphogenesis"/>
    <property type="evidence" value="ECO:0007669"/>
    <property type="project" value="UniProtKB-ARBA"/>
</dbReference>
<reference evidence="4" key="3">
    <citation type="submission" date="2025-09" db="UniProtKB">
        <authorList>
            <consortium name="Ensembl"/>
        </authorList>
    </citation>
    <scope>IDENTIFICATION</scope>
</reference>
<keyword evidence="5" id="KW-1185">Reference proteome</keyword>
<dbReference type="InterPro" id="IPR013098">
    <property type="entry name" value="Ig_I-set"/>
</dbReference>
<dbReference type="InParanoid" id="A0A665TEY7"/>
<reference evidence="4" key="1">
    <citation type="submission" date="2021-04" db="EMBL/GenBank/DDBJ databases">
        <authorList>
            <consortium name="Wellcome Sanger Institute Data Sharing"/>
        </authorList>
    </citation>
    <scope>NUCLEOTIDE SEQUENCE [LARGE SCALE GENOMIC DNA]</scope>
</reference>
<reference evidence="4" key="2">
    <citation type="submission" date="2025-08" db="UniProtKB">
        <authorList>
            <consortium name="Ensembl"/>
        </authorList>
    </citation>
    <scope>IDENTIFICATION</scope>
</reference>
<dbReference type="SMART" id="SM00409">
    <property type="entry name" value="IG"/>
    <property type="match status" value="2"/>
</dbReference>
<feature type="domain" description="Ig-like" evidence="3">
    <location>
        <begin position="95"/>
        <end position="187"/>
    </location>
</feature>
<evidence type="ECO:0000313" key="5">
    <source>
        <dbReference type="Proteomes" id="UP000472264"/>
    </source>
</evidence>
<keyword evidence="1" id="KW-0677">Repeat</keyword>
<name>A0A665TEY7_ECHNA</name>
<sequence length="240" mass="26821">NYITYFVCISATNISIMGSVVTMECKVAGSLPISVEWSKGKQKINRSWKYKLLQIENTMILEFPLTESADTAEYSCTVSNKSWIVIIFLWILVPPRFLAEPESQAVTPKSTVLFRSVFEGTPPFTIQWFKDDIELITMPSCTIRLEEYSSSVELHSVGTLQSGIYSCHVSNDAGAVKSAADSRSAIEQKHLQNGKFLMTQILTSGSLSYFGTQSENFSMKSDSTHFFVSIKDLISVYQIA</sequence>
<dbReference type="InterPro" id="IPR003599">
    <property type="entry name" value="Ig_sub"/>
</dbReference>
<keyword evidence="2" id="KW-0393">Immunoglobulin domain</keyword>
<accession>A0A665TEY7</accession>
<dbReference type="AlphaFoldDB" id="A0A665TEY7"/>
<dbReference type="Proteomes" id="UP000472264">
    <property type="component" value="Chromosome 21"/>
</dbReference>
<feature type="domain" description="Ig-like" evidence="3">
    <location>
        <begin position="18"/>
        <end position="80"/>
    </location>
</feature>
<evidence type="ECO:0000256" key="1">
    <source>
        <dbReference type="ARBA" id="ARBA00022737"/>
    </source>
</evidence>
<dbReference type="SUPFAM" id="SSF48726">
    <property type="entry name" value="Immunoglobulin"/>
    <property type="match status" value="2"/>
</dbReference>
<dbReference type="GO" id="GO:0055013">
    <property type="term" value="P:cardiac muscle cell development"/>
    <property type="evidence" value="ECO:0007669"/>
    <property type="project" value="UniProtKB-ARBA"/>
</dbReference>
<evidence type="ECO:0000259" key="3">
    <source>
        <dbReference type="PROSITE" id="PS50835"/>
    </source>
</evidence>
<dbReference type="Gene3D" id="2.60.40.10">
    <property type="entry name" value="Immunoglobulins"/>
    <property type="match status" value="2"/>
</dbReference>
<dbReference type="PANTHER" id="PTHR13817:SF73">
    <property type="entry name" value="FIBRONECTIN TYPE-III DOMAIN-CONTAINING PROTEIN"/>
    <property type="match status" value="1"/>
</dbReference>
<proteinExistence type="predicted"/>
<evidence type="ECO:0000313" key="4">
    <source>
        <dbReference type="Ensembl" id="ENSENLP00000004597.1"/>
    </source>
</evidence>
<dbReference type="FunFam" id="2.60.40.10:FF:000022">
    <property type="entry name" value="Cardiac titin"/>
    <property type="match status" value="1"/>
</dbReference>
<dbReference type="CDD" id="cd00096">
    <property type="entry name" value="Ig"/>
    <property type="match status" value="2"/>
</dbReference>
<dbReference type="InterPro" id="IPR050964">
    <property type="entry name" value="Striated_Muscle_Regulatory"/>
</dbReference>
<evidence type="ECO:0000256" key="2">
    <source>
        <dbReference type="ARBA" id="ARBA00023319"/>
    </source>
</evidence>
<dbReference type="InterPro" id="IPR013783">
    <property type="entry name" value="Ig-like_fold"/>
</dbReference>